<evidence type="ECO:0008006" key="3">
    <source>
        <dbReference type="Google" id="ProtNLM"/>
    </source>
</evidence>
<organism evidence="1 2">
    <name type="scientific">Candidatus Methylocalor cossyra</name>
    <dbReference type="NCBI Taxonomy" id="3108543"/>
    <lineage>
        <taxon>Bacteria</taxon>
        <taxon>Pseudomonadati</taxon>
        <taxon>Pseudomonadota</taxon>
        <taxon>Gammaproteobacteria</taxon>
        <taxon>Methylococcales</taxon>
        <taxon>Methylococcaceae</taxon>
        <taxon>Candidatus Methylocalor</taxon>
    </lineage>
</organism>
<proteinExistence type="predicted"/>
<dbReference type="Proteomes" id="UP001497493">
    <property type="component" value="Chromosome"/>
</dbReference>
<evidence type="ECO:0000313" key="1">
    <source>
        <dbReference type="EMBL" id="CAL1241178.1"/>
    </source>
</evidence>
<accession>A0ABM9NKK9</accession>
<dbReference type="EMBL" id="OZ026884">
    <property type="protein sequence ID" value="CAL1241178.1"/>
    <property type="molecule type" value="Genomic_DNA"/>
</dbReference>
<gene>
    <name evidence="1" type="ORF">MECH1_V1_2402</name>
</gene>
<dbReference type="PANTHER" id="PTHR36849:SF1">
    <property type="entry name" value="CYTOPLASMIC PROTEIN"/>
    <property type="match status" value="1"/>
</dbReference>
<dbReference type="InterPro" id="IPR052552">
    <property type="entry name" value="YeaO-like"/>
</dbReference>
<evidence type="ECO:0000313" key="2">
    <source>
        <dbReference type="Proteomes" id="UP001497493"/>
    </source>
</evidence>
<dbReference type="RefSeq" id="WP_348757703.1">
    <property type="nucleotide sequence ID" value="NZ_OZ026884.1"/>
</dbReference>
<dbReference type="PANTHER" id="PTHR36849">
    <property type="entry name" value="CYTOPLASMIC PROTEIN-RELATED"/>
    <property type="match status" value="1"/>
</dbReference>
<sequence length="128" mass="14465">MVIAKRVYEAPAPGDGERFLVERLWPRGLRKQAVTMTAWVKDAAPSDGLRRWFGHDPSKWEEFRRRYFAELDEKAAALRPLVEAAARGTVTLLYSARDTEHNNAVALADYLNHRFLGPEAGAAGSERR</sequence>
<keyword evidence="2" id="KW-1185">Reference proteome</keyword>
<name>A0ABM9NKK9_9GAMM</name>
<reference evidence="1 2" key="1">
    <citation type="submission" date="2024-04" db="EMBL/GenBank/DDBJ databases">
        <authorList>
            <person name="Cremers G."/>
        </authorList>
    </citation>
    <scope>NUCLEOTIDE SEQUENCE [LARGE SCALE GENOMIC DNA]</scope>
    <source>
        <strain evidence="1">MeCH1-AG</strain>
    </source>
</reference>
<protein>
    <recommendedName>
        <fullName evidence="3">DUF488 domain-containing protein</fullName>
    </recommendedName>
</protein>
<dbReference type="Pfam" id="PF22752">
    <property type="entry name" value="DUF488-N3i"/>
    <property type="match status" value="1"/>
</dbReference>